<dbReference type="AlphaFoldDB" id="A0A6P2CY17"/>
<organism evidence="1 2">
    <name type="scientific">Gemmata massiliana</name>
    <dbReference type="NCBI Taxonomy" id="1210884"/>
    <lineage>
        <taxon>Bacteria</taxon>
        <taxon>Pseudomonadati</taxon>
        <taxon>Planctomycetota</taxon>
        <taxon>Planctomycetia</taxon>
        <taxon>Gemmatales</taxon>
        <taxon>Gemmataceae</taxon>
        <taxon>Gemmata</taxon>
    </lineage>
</organism>
<dbReference type="EMBL" id="LR593886">
    <property type="protein sequence ID" value="VTR92022.1"/>
    <property type="molecule type" value="Genomic_DNA"/>
</dbReference>
<gene>
    <name evidence="1" type="ORF">SOIL9_56920</name>
</gene>
<accession>A0A6P2CY17</accession>
<sequence>MSLDTAYTGVRVLETLANYTRARSCPPVPVAPADPDKSSPIHDEEQFWWQLFANPTPPALNRDHYFYDMILTEWVPRVPGLYWRPESEAMRSLTAAAIESQSERFTTYTPGAKSRKVFGGIGTFRLPQDVPGYQLLGLTRSMNASAAIPILLSPDDQARYSLKEGTVLSVQARWQSMARGWDEHFPIVAGIPRGYLVPTGPNAIYVQEAEVAPVQIHPFTLMRYDAGPTERFDFVYATADTGDPNYRGYLAQFFDSYRVQNGRAGEYLLPGDHVDPLWGATYNHPSEFTAPGNNPLRLLEERVRNSMINGEIDSLIEKLAGLEIDDMKRYSVDVGIPHSQWVVPATPAQCANRFVEKAIALRRVDALIERAVIGRPTP</sequence>
<proteinExistence type="predicted"/>
<dbReference type="KEGG" id="gms:SOIL9_56920"/>
<keyword evidence="2" id="KW-1185">Reference proteome</keyword>
<reference evidence="1 2" key="1">
    <citation type="submission" date="2019-05" db="EMBL/GenBank/DDBJ databases">
        <authorList>
            <consortium name="Science for Life Laboratories"/>
        </authorList>
    </citation>
    <scope>NUCLEOTIDE SEQUENCE [LARGE SCALE GENOMIC DNA]</scope>
    <source>
        <strain evidence="1">Soil9</strain>
    </source>
</reference>
<dbReference type="RefSeq" id="WP_162666944.1">
    <property type="nucleotide sequence ID" value="NZ_LR593886.1"/>
</dbReference>
<dbReference type="Proteomes" id="UP000464178">
    <property type="component" value="Chromosome"/>
</dbReference>
<evidence type="ECO:0000313" key="2">
    <source>
        <dbReference type="Proteomes" id="UP000464178"/>
    </source>
</evidence>
<name>A0A6P2CY17_9BACT</name>
<evidence type="ECO:0000313" key="1">
    <source>
        <dbReference type="EMBL" id="VTR92022.1"/>
    </source>
</evidence>
<protein>
    <submittedName>
        <fullName evidence="1">Uncharacterized protein</fullName>
    </submittedName>
</protein>